<comment type="caution">
    <text evidence="1">The sequence shown here is derived from an EMBL/GenBank/DDBJ whole genome shotgun (WGS) entry which is preliminary data.</text>
</comment>
<dbReference type="Proteomes" id="UP000075230">
    <property type="component" value="Unassembled WGS sequence"/>
</dbReference>
<gene>
    <name evidence="1" type="ORF">RIB2604_02101380</name>
</gene>
<organism evidence="1 2">
    <name type="scientific">Aspergillus kawachii</name>
    <name type="common">White koji mold</name>
    <name type="synonym">Aspergillus awamori var. kawachi</name>
    <dbReference type="NCBI Taxonomy" id="1069201"/>
    <lineage>
        <taxon>Eukaryota</taxon>
        <taxon>Fungi</taxon>
        <taxon>Dikarya</taxon>
        <taxon>Ascomycota</taxon>
        <taxon>Pezizomycotina</taxon>
        <taxon>Eurotiomycetes</taxon>
        <taxon>Eurotiomycetidae</taxon>
        <taxon>Eurotiales</taxon>
        <taxon>Aspergillaceae</taxon>
        <taxon>Aspergillus</taxon>
        <taxon>Aspergillus subgen. Circumdati</taxon>
    </lineage>
</organism>
<protein>
    <submittedName>
        <fullName evidence="1">MFS multidrug transporter</fullName>
    </submittedName>
</protein>
<dbReference type="AlphaFoldDB" id="A0A146FKJ1"/>
<evidence type="ECO:0000313" key="2">
    <source>
        <dbReference type="Proteomes" id="UP000075230"/>
    </source>
</evidence>
<reference evidence="1 2" key="1">
    <citation type="journal article" date="2016" name="DNA Res.">
        <title>Genome sequence of Aspergillus luchuensis NBRC 4314.</title>
        <authorList>
            <person name="Yamada O."/>
            <person name="Machida M."/>
            <person name="Hosoyama A."/>
            <person name="Goto M."/>
            <person name="Takahashi T."/>
            <person name="Futagami T."/>
            <person name="Yamagata Y."/>
            <person name="Takeuchi M."/>
            <person name="Kobayashi T."/>
            <person name="Koike H."/>
            <person name="Abe K."/>
            <person name="Asai K."/>
            <person name="Arita M."/>
            <person name="Fujita N."/>
            <person name="Fukuda K."/>
            <person name="Higa K."/>
            <person name="Horikawa H."/>
            <person name="Ishikawa T."/>
            <person name="Jinno K."/>
            <person name="Kato Y."/>
            <person name="Kirimura K."/>
            <person name="Mizutani O."/>
            <person name="Nakasone K."/>
            <person name="Sano M."/>
            <person name="Shiraishi Y."/>
            <person name="Tsukahara M."/>
            <person name="Gomi K."/>
        </authorList>
    </citation>
    <scope>NUCLEOTIDE SEQUENCE [LARGE SCALE GENOMIC DNA]</scope>
    <source>
        <strain evidence="1 2">RIB 2604</strain>
    </source>
</reference>
<evidence type="ECO:0000313" key="1">
    <source>
        <dbReference type="EMBL" id="GAT26460.1"/>
    </source>
</evidence>
<proteinExistence type="predicted"/>
<reference evidence="2" key="2">
    <citation type="submission" date="2016-02" db="EMBL/GenBank/DDBJ databases">
        <title>Genome sequencing of Aspergillus luchuensis NBRC 4314.</title>
        <authorList>
            <person name="Yamada O."/>
        </authorList>
    </citation>
    <scope>NUCLEOTIDE SEQUENCE [LARGE SCALE GENOMIC DNA]</scope>
    <source>
        <strain evidence="2">RIB 2604</strain>
    </source>
</reference>
<name>A0A146FKJ1_ASPKA</name>
<sequence>MPGPHGKGNQWIRANVGRSDASKYEAINLLGDLRLRLGPSRLAQCRLDWWPQLDLGGRRPVTSGGHSAYSAVKPSVSIRNIRLTRIQFASLRGHAVVVAISYGRRRRRNAAHHITLAQFKFNISQLAWLAERPHHGCRPVVPAIVHSGCYNPISGDRRGPQSWFRAFPSAWANERLGKCFPDRVVSLVRGSFRLAEEHFGGFKWIPAGAGGVARGNGTALVVAGPSKKV</sequence>
<dbReference type="EMBL" id="BCWF01000021">
    <property type="protein sequence ID" value="GAT26460.1"/>
    <property type="molecule type" value="Genomic_DNA"/>
</dbReference>
<accession>A0A146FKJ1</accession>